<proteinExistence type="predicted"/>
<evidence type="ECO:0000259" key="1">
    <source>
        <dbReference type="Pfam" id="PF18864"/>
    </source>
</evidence>
<evidence type="ECO:0000313" key="2">
    <source>
        <dbReference type="EMBL" id="MDL5353621.1"/>
    </source>
</evidence>
<accession>A0AAW7CQM1</accession>
<dbReference type="EMBL" id="JASVWL010000001">
    <property type="protein sequence ID" value="MDL5353621.1"/>
    <property type="molecule type" value="Genomic_DNA"/>
</dbReference>
<dbReference type="Proteomes" id="UP001224739">
    <property type="component" value="Unassembled WGS sequence"/>
</dbReference>
<feature type="domain" description="AbiTii" evidence="1">
    <location>
        <begin position="2"/>
        <end position="187"/>
    </location>
</feature>
<dbReference type="AlphaFoldDB" id="A0AAW7CQM1"/>
<evidence type="ECO:0000313" key="3">
    <source>
        <dbReference type="Proteomes" id="UP001224739"/>
    </source>
</evidence>
<protein>
    <recommendedName>
        <fullName evidence="1">AbiTii domain-containing protein</fullName>
    </recommendedName>
</protein>
<name>A0AAW7CQM1_9GAMM</name>
<reference evidence="2" key="1">
    <citation type="submission" date="2023-06" db="EMBL/GenBank/DDBJ databases">
        <title>Acute promotion of culturable opportunistic pathogens and persistent increase of antibiotic resistance following antibiotic exposure in mouse gut microbiota.</title>
        <authorList>
            <person name="Li L."/>
            <person name="Wang B."/>
            <person name="Sun Y."/>
            <person name="Wang M."/>
            <person name="Xu H."/>
        </authorList>
    </citation>
    <scope>NUCLEOTIDE SEQUENCE</scope>
    <source>
        <strain evidence="2">EPA10_1</strain>
    </source>
</reference>
<dbReference type="InterPro" id="IPR041304">
    <property type="entry name" value="AbiTii"/>
</dbReference>
<dbReference type="RefSeq" id="WP_161729995.1">
    <property type="nucleotide sequence ID" value="NZ_JASVWJ010000001.1"/>
</dbReference>
<comment type="caution">
    <text evidence="2">The sequence shown here is derived from an EMBL/GenBank/DDBJ whole genome shotgun (WGS) entry which is preliminary data.</text>
</comment>
<gene>
    <name evidence="2" type="ORF">QSH02_02030</name>
</gene>
<organism evidence="2 3">
    <name type="scientific">Proteus faecis</name>
    <dbReference type="NCBI Taxonomy" id="2050967"/>
    <lineage>
        <taxon>Bacteria</taxon>
        <taxon>Pseudomonadati</taxon>
        <taxon>Pseudomonadota</taxon>
        <taxon>Gammaproteobacteria</taxon>
        <taxon>Enterobacterales</taxon>
        <taxon>Morganellaceae</taxon>
        <taxon>Proteus</taxon>
    </lineage>
</organism>
<dbReference type="Pfam" id="PF18864">
    <property type="entry name" value="AbiTii"/>
    <property type="match status" value="1"/>
</dbReference>
<sequence>MSILIEIQNDCINSKVQLSDLLRKCLYLAHKIKNENFIRWVNDELNGYKNTDELPEYRILNCVVKGDFTDGYNMWKNYPIDITKFPEPVQKNYGVMRVANSVSSIEELTSHDSIMMERPWDTHIVSLISKGFTHQDVMRIWSESPAHLYTAILDGIKTRILQFTLEVESKISNIEDIKLSNLNDEQKEKIAHIFNTNIYGNANVANASENFNQNLQVQSHDLIDKLLSELLEIKKQGKDTQIIDDIIPHVESMKSVKDQTGVMTKLVEIMTIAGGSASVLSAITPYVSKLKELFI</sequence>
<dbReference type="GeneID" id="83611229"/>